<proteinExistence type="predicted"/>
<feature type="domain" description="Zn(2)-C6 fungal-type" evidence="8">
    <location>
        <begin position="37"/>
        <end position="68"/>
    </location>
</feature>
<feature type="compositionally biased region" description="Low complexity" evidence="7">
    <location>
        <begin position="108"/>
        <end position="125"/>
    </location>
</feature>
<dbReference type="Pfam" id="PF00172">
    <property type="entry name" value="Zn_clus"/>
    <property type="match status" value="1"/>
</dbReference>
<dbReference type="SUPFAM" id="SSF57701">
    <property type="entry name" value="Zn2/Cys6 DNA-binding domain"/>
    <property type="match status" value="1"/>
</dbReference>
<dbReference type="eggNOG" id="ENOG502SHK8">
    <property type="taxonomic scope" value="Eukaryota"/>
</dbReference>
<dbReference type="InParanoid" id="G2XB96"/>
<keyword evidence="10" id="KW-1185">Reference proteome</keyword>
<dbReference type="GO" id="GO:0000981">
    <property type="term" value="F:DNA-binding transcription factor activity, RNA polymerase II-specific"/>
    <property type="evidence" value="ECO:0007669"/>
    <property type="project" value="InterPro"/>
</dbReference>
<dbReference type="STRING" id="498257.G2XB96"/>
<dbReference type="HOGENOM" id="CLU_006926_1_1_1"/>
<dbReference type="Gene3D" id="4.10.240.10">
    <property type="entry name" value="Zn(2)-C6 fungal-type DNA-binding domain"/>
    <property type="match status" value="1"/>
</dbReference>
<feature type="region of interest" description="Disordered" evidence="7">
    <location>
        <begin position="1"/>
        <end position="34"/>
    </location>
</feature>
<dbReference type="GeneID" id="20708697"/>
<dbReference type="GO" id="GO:0005634">
    <property type="term" value="C:nucleus"/>
    <property type="evidence" value="ECO:0007669"/>
    <property type="project" value="UniProtKB-SubCell"/>
</dbReference>
<dbReference type="AlphaFoldDB" id="G2XB96"/>
<dbReference type="Pfam" id="PF04082">
    <property type="entry name" value="Fungal_trans"/>
    <property type="match status" value="1"/>
</dbReference>
<evidence type="ECO:0000256" key="7">
    <source>
        <dbReference type="SAM" id="MobiDB-lite"/>
    </source>
</evidence>
<comment type="subcellular location">
    <subcellularLocation>
        <location evidence="1">Nucleus</location>
    </subcellularLocation>
</comment>
<dbReference type="PANTHER" id="PTHR47540">
    <property type="entry name" value="THIAMINE REPRESSIBLE GENES REGULATORY PROTEIN THI5"/>
    <property type="match status" value="1"/>
</dbReference>
<keyword evidence="3" id="KW-0805">Transcription regulation</keyword>
<accession>G2XB96</accession>
<reference evidence="9 10" key="1">
    <citation type="submission" date="2008-03" db="EMBL/GenBank/DDBJ databases">
        <title>The Genome Sequence of Verticillium dahliae VdLs.17.</title>
        <authorList>
            <consortium name="The Broad Institute Genome Sequencing Platform"/>
            <person name="Ma L.-J.J."/>
            <person name="Klosterman S.J."/>
            <person name="Subbarao K."/>
            <person name="Dobinson K."/>
            <person name="Veronese P."/>
            <person name="Kang S."/>
            <person name="Gold S.E."/>
            <person name="Young S."/>
            <person name="Jaffe D."/>
            <person name="Gnerre S."/>
            <person name="Berlin A."/>
            <person name="Heiman D."/>
            <person name="Hepburn T."/>
            <person name="Sykes S."/>
            <person name="Alvarado L."/>
            <person name="Kodira C.D."/>
            <person name="Lander E."/>
            <person name="Galagan J."/>
            <person name="Nusbaum C."/>
            <person name="Birren B."/>
        </authorList>
    </citation>
    <scope>NUCLEOTIDE SEQUENCE [LARGE SCALE GENOMIC DNA]</scope>
    <source>
        <strain evidence="10">VdLs.17 / ATCC MYA-4575 / FGSC 10137</strain>
    </source>
</reference>
<evidence type="ECO:0000256" key="2">
    <source>
        <dbReference type="ARBA" id="ARBA00022723"/>
    </source>
</evidence>
<dbReference type="PANTHER" id="PTHR47540:SF6">
    <property type="entry name" value="ZN(II)2CYS6 TRANSCRIPTION FACTOR (EUROFUNG)"/>
    <property type="match status" value="1"/>
</dbReference>
<dbReference type="SMART" id="SM00066">
    <property type="entry name" value="GAL4"/>
    <property type="match status" value="1"/>
</dbReference>
<dbReference type="PROSITE" id="PS50048">
    <property type="entry name" value="ZN2_CY6_FUNGAL_2"/>
    <property type="match status" value="1"/>
</dbReference>
<evidence type="ECO:0000259" key="8">
    <source>
        <dbReference type="PROSITE" id="PS50048"/>
    </source>
</evidence>
<dbReference type="CDD" id="cd00067">
    <property type="entry name" value="GAL4"/>
    <property type="match status" value="1"/>
</dbReference>
<dbReference type="InterPro" id="IPR001138">
    <property type="entry name" value="Zn2Cys6_DnaBD"/>
</dbReference>
<dbReference type="OrthoDB" id="3990906at2759"/>
<dbReference type="InterPro" id="IPR007219">
    <property type="entry name" value="XnlR_reg_dom"/>
</dbReference>
<organism evidence="9 10">
    <name type="scientific">Verticillium dahliae (strain VdLs.17 / ATCC MYA-4575 / FGSC 10137)</name>
    <name type="common">Verticillium wilt</name>
    <dbReference type="NCBI Taxonomy" id="498257"/>
    <lineage>
        <taxon>Eukaryota</taxon>
        <taxon>Fungi</taxon>
        <taxon>Dikarya</taxon>
        <taxon>Ascomycota</taxon>
        <taxon>Pezizomycotina</taxon>
        <taxon>Sordariomycetes</taxon>
        <taxon>Hypocreomycetidae</taxon>
        <taxon>Glomerellales</taxon>
        <taxon>Plectosphaerellaceae</taxon>
        <taxon>Verticillium</taxon>
    </lineage>
</organism>
<dbReference type="GO" id="GO:0008270">
    <property type="term" value="F:zinc ion binding"/>
    <property type="evidence" value="ECO:0007669"/>
    <property type="project" value="InterPro"/>
</dbReference>
<dbReference type="SMART" id="SM00906">
    <property type="entry name" value="Fungal_trans"/>
    <property type="match status" value="1"/>
</dbReference>
<dbReference type="CDD" id="cd12148">
    <property type="entry name" value="fungal_TF_MHR"/>
    <property type="match status" value="1"/>
</dbReference>
<dbReference type="OMA" id="GAQGLYW"/>
<dbReference type="InterPro" id="IPR036864">
    <property type="entry name" value="Zn2-C6_fun-type_DNA-bd_sf"/>
</dbReference>
<dbReference type="RefSeq" id="XP_009654434.1">
    <property type="nucleotide sequence ID" value="XM_009656139.1"/>
</dbReference>
<evidence type="ECO:0000256" key="3">
    <source>
        <dbReference type="ARBA" id="ARBA00023015"/>
    </source>
</evidence>
<evidence type="ECO:0000256" key="4">
    <source>
        <dbReference type="ARBA" id="ARBA00023125"/>
    </source>
</evidence>
<protein>
    <recommendedName>
        <fullName evidence="8">Zn(2)-C6 fungal-type domain-containing protein</fullName>
    </recommendedName>
</protein>
<dbReference type="GO" id="GO:0043565">
    <property type="term" value="F:sequence-specific DNA binding"/>
    <property type="evidence" value="ECO:0007669"/>
    <property type="project" value="TreeGrafter"/>
</dbReference>
<dbReference type="GO" id="GO:0045944">
    <property type="term" value="P:positive regulation of transcription by RNA polymerase II"/>
    <property type="evidence" value="ECO:0007669"/>
    <property type="project" value="TreeGrafter"/>
</dbReference>
<dbReference type="PROSITE" id="PS00463">
    <property type="entry name" value="ZN2_CY6_FUNGAL_1"/>
    <property type="match status" value="1"/>
</dbReference>
<dbReference type="Proteomes" id="UP000001611">
    <property type="component" value="Unassembled WGS sequence"/>
</dbReference>
<gene>
    <name evidence="9" type="ORF">VDAG_07234</name>
</gene>
<dbReference type="InterPro" id="IPR051711">
    <property type="entry name" value="Stress_Response_Reg"/>
</dbReference>
<evidence type="ECO:0000256" key="1">
    <source>
        <dbReference type="ARBA" id="ARBA00004123"/>
    </source>
</evidence>
<sequence length="716" mass="78353">MNSISVTPDRASGALNTPDSDPTPASPGRRPKIKSTACNRCHARKVKCSGGRPCENCRQASKAVDCTYPRRNRQVKVSQRQVNPRPVPYIDDLIEENKRLKGLLDDTTNPNASSLSALSVSTAPSPRRDLDVLDSPDVARHNTSNIMLEVRPWFVPSTDQQTPILIGEVPDASFSTRFRQAISAPHEQPYKHIPRTAFATDERIACLTESECAWPSPSRARFLVEVALRYVSRCYHIVRRSVVMDALEHSIHNPAWGESLIRCKLWGLFAIGELYSARSIAPGKDFPGLPYFAKASRMLSVLSERPTIDAIEIIHLLSFYSLALNRRYTSYILAGMAVRMAVLIGLHLNIPAAQLPDAAVREHRNRLWATTCIFDRMWASKLGQPAAIGDRDIMVDPPSNASVDAAVAGDFGDCAYYIASSRLASITSTMVRCIYNTRDQSTTLSSRVQQTLKDLREWVQELPSHLHLDAAPHSEAAYKPTPLHLSFNQSAILATRPILLHVLKTHAAAWPAPAGAMPVPASAMTIVAACVRCARHSLHLLTECWIDGSFATFDYFYTSYLFSALTVLAVSSLLDGPDAAADREQFDSASGLLAQLADGGNFAAKEDMKHVDAMKAAVTAAASKKRGVVGLEATTGLDDFASVMSPAAWASSTTAVQGMATAGMALTEPSLQELLAEPFLDMQFIDASVYDDYSQGLYWPDFSTENWTPETWVPGS</sequence>
<feature type="region of interest" description="Disordered" evidence="7">
    <location>
        <begin position="104"/>
        <end position="135"/>
    </location>
</feature>
<evidence type="ECO:0000313" key="10">
    <source>
        <dbReference type="Proteomes" id="UP000001611"/>
    </source>
</evidence>
<dbReference type="EMBL" id="DS572710">
    <property type="protein sequence ID" value="EGY16070.1"/>
    <property type="molecule type" value="Genomic_DNA"/>
</dbReference>
<keyword evidence="6" id="KW-0539">Nucleus</keyword>
<dbReference type="GO" id="GO:0006351">
    <property type="term" value="P:DNA-templated transcription"/>
    <property type="evidence" value="ECO:0007669"/>
    <property type="project" value="InterPro"/>
</dbReference>
<keyword evidence="5" id="KW-0804">Transcription</keyword>
<name>G2XB96_VERDV</name>
<reference evidence="10" key="2">
    <citation type="journal article" date="2011" name="PLoS Pathog.">
        <title>Comparative genomics yields insights into niche adaptation of plant vascular wilt pathogens.</title>
        <authorList>
            <person name="Klosterman S.J."/>
            <person name="Subbarao K.V."/>
            <person name="Kang S."/>
            <person name="Veronese P."/>
            <person name="Gold S.E."/>
            <person name="Thomma B.P.H.J."/>
            <person name="Chen Z."/>
            <person name="Henrissat B."/>
            <person name="Lee Y.-H."/>
            <person name="Park J."/>
            <person name="Garcia-Pedrajas M.D."/>
            <person name="Barbara D.J."/>
            <person name="Anchieta A."/>
            <person name="de Jonge R."/>
            <person name="Santhanam P."/>
            <person name="Maruthachalam K."/>
            <person name="Atallah Z."/>
            <person name="Amyotte S.G."/>
            <person name="Paz Z."/>
            <person name="Inderbitzin P."/>
            <person name="Hayes R.J."/>
            <person name="Heiman D.I."/>
            <person name="Young S."/>
            <person name="Zeng Q."/>
            <person name="Engels R."/>
            <person name="Galagan J."/>
            <person name="Cuomo C.A."/>
            <person name="Dobinson K.F."/>
            <person name="Ma L.-J."/>
        </authorList>
    </citation>
    <scope>NUCLEOTIDE SEQUENCE [LARGE SCALE GENOMIC DNA]</scope>
    <source>
        <strain evidence="10">VdLs.17 / ATCC MYA-4575 / FGSC 10137</strain>
    </source>
</reference>
<evidence type="ECO:0000256" key="5">
    <source>
        <dbReference type="ARBA" id="ARBA00023163"/>
    </source>
</evidence>
<evidence type="ECO:0000256" key="6">
    <source>
        <dbReference type="ARBA" id="ARBA00023242"/>
    </source>
</evidence>
<keyword evidence="2" id="KW-0479">Metal-binding</keyword>
<evidence type="ECO:0000313" key="9">
    <source>
        <dbReference type="EMBL" id="EGY16070.1"/>
    </source>
</evidence>
<keyword evidence="4" id="KW-0238">DNA-binding</keyword>
<dbReference type="KEGG" id="vda:VDAG_07234"/>